<name>A0AAN0MD43_9RHOB</name>
<reference evidence="2" key="1">
    <citation type="submission" date="2024-04" db="EMBL/GenBank/DDBJ databases">
        <title>Phylogenomic analyses of a clade within the roseobacter group suggest taxonomic reassignments of species of the genera Aestuariivita, Citreicella, Loktanella, Nautella, Pelagibaca, Ruegeria, Thalassobius, Thiobacimonas and Tropicibacter, and the proposal o.</title>
        <authorList>
            <person name="Jeon C.O."/>
        </authorList>
    </citation>
    <scope>NUCLEOTIDE SEQUENCE [LARGE SCALE GENOMIC DNA]</scope>
    <source>
        <strain evidence="2">SS1-5</strain>
    </source>
</reference>
<dbReference type="EMBL" id="CP151767">
    <property type="protein sequence ID" value="WZU67282.1"/>
    <property type="molecule type" value="Genomic_DNA"/>
</dbReference>
<dbReference type="KEGG" id="yrh:AABB31_20400"/>
<dbReference type="RefSeq" id="WP_342076593.1">
    <property type="nucleotide sequence ID" value="NZ_CP151767.2"/>
</dbReference>
<evidence type="ECO:0000313" key="2">
    <source>
        <dbReference type="Proteomes" id="UP001470809"/>
    </source>
</evidence>
<dbReference type="Proteomes" id="UP001470809">
    <property type="component" value="Chromosome"/>
</dbReference>
<sequence length="66" mass="7349">MTPDARRAFAALLLKDKALAAEVEILPSVRAEFEGTTRHPDREKGWAALEAALEQPLRPANDNRRP</sequence>
<gene>
    <name evidence="1" type="ORF">AABB31_20400</name>
</gene>
<reference evidence="1 2" key="2">
    <citation type="submission" date="2024-08" db="EMBL/GenBank/DDBJ databases">
        <title>Phylogenomic analyses of a clade within the roseobacter group suggest taxonomic reassignments of species of the genera Aestuariivita, Citreicella, Loktanella, Nautella, Pelagibaca, Ruegeria, Thalassobius, Thiobacimonas and Tropicibacter, and the proposal o.</title>
        <authorList>
            <person name="Jeon C.O."/>
        </authorList>
    </citation>
    <scope>NUCLEOTIDE SEQUENCE [LARGE SCALE GENOMIC DNA]</scope>
    <source>
        <strain evidence="1 2">SS1-5</strain>
    </source>
</reference>
<proteinExistence type="predicted"/>
<protein>
    <submittedName>
        <fullName evidence="1">Uncharacterized protein</fullName>
    </submittedName>
</protein>
<accession>A0AAN0MD43</accession>
<keyword evidence="2" id="KW-1185">Reference proteome</keyword>
<dbReference type="AlphaFoldDB" id="A0AAN0MD43"/>
<organism evidence="1 2">
    <name type="scientific">Yoonia rhodophyticola</name>
    <dbReference type="NCBI Taxonomy" id="3137370"/>
    <lineage>
        <taxon>Bacteria</taxon>
        <taxon>Pseudomonadati</taxon>
        <taxon>Pseudomonadota</taxon>
        <taxon>Alphaproteobacteria</taxon>
        <taxon>Rhodobacterales</taxon>
        <taxon>Paracoccaceae</taxon>
        <taxon>Yoonia</taxon>
    </lineage>
</organism>
<evidence type="ECO:0000313" key="1">
    <source>
        <dbReference type="EMBL" id="WZU67282.1"/>
    </source>
</evidence>